<sequence>MKILIIHTMAIDYNGVTDCIVQYLKHMNREGMEATILSTVTVHPDFEKLFQELGCRLERIEIRKEHPLRYMFRLAKLVRREKFDLVHAHGNSATMFFDMAGAKLGGCRIRIAHGHSTSCGNQKLDRLLRPFFYHSYTQAAACGKKVGEWLYAGRKFRILPNGRELEAYRFRKDIRRKIRETYQLGETFTIGHVGRFNGPKNQKFALEVFAELLKEEPESHLVFMGDGALLEEVKARAVRLGVAENVTFTGSVKNIPEMLSAMDAMIFPSMYEGMPLVVLEWQAAGLPCIVSDTITDECDVTELVCRVSLKADRKVWVEKLKEIRQKSDERNCTLWQQKLKSAGFDIWEDAEKLREWYQELNKKLRE</sequence>
<feature type="domain" description="Glycosyl transferase family 1" evidence="1">
    <location>
        <begin position="177"/>
        <end position="294"/>
    </location>
</feature>
<reference evidence="5 6" key="1">
    <citation type="submission" date="2018-08" db="EMBL/GenBank/DDBJ databases">
        <title>A genome reference for cultivated species of the human gut microbiota.</title>
        <authorList>
            <person name="Zou Y."/>
            <person name="Xue W."/>
            <person name="Luo G."/>
        </authorList>
    </citation>
    <scope>NUCLEOTIDE SEQUENCE [LARGE SCALE GENOMIC DNA]</scope>
    <source>
        <strain evidence="4 6">AM25-1LB</strain>
        <strain evidence="3 5">TF11-7</strain>
    </source>
</reference>
<protein>
    <submittedName>
        <fullName evidence="3">Glycosyltransferase family 1 protein</fullName>
    </submittedName>
</protein>
<dbReference type="Proteomes" id="UP000284902">
    <property type="component" value="Unassembled WGS sequence"/>
</dbReference>
<evidence type="ECO:0000313" key="3">
    <source>
        <dbReference type="EMBL" id="RGK42958.1"/>
    </source>
</evidence>
<dbReference type="InterPro" id="IPR001296">
    <property type="entry name" value="Glyco_trans_1"/>
</dbReference>
<evidence type="ECO:0000313" key="6">
    <source>
        <dbReference type="Proteomes" id="UP000284902"/>
    </source>
</evidence>
<evidence type="ECO:0000259" key="1">
    <source>
        <dbReference type="Pfam" id="PF00534"/>
    </source>
</evidence>
<dbReference type="PANTHER" id="PTHR45947:SF3">
    <property type="entry name" value="SULFOQUINOVOSYL TRANSFERASE SQD2"/>
    <property type="match status" value="1"/>
</dbReference>
<dbReference type="Pfam" id="PF00534">
    <property type="entry name" value="Glycos_transf_1"/>
    <property type="match status" value="1"/>
</dbReference>
<gene>
    <name evidence="4" type="ORF">DW672_01275</name>
    <name evidence="3" type="ORF">DXD17_00205</name>
</gene>
<evidence type="ECO:0000259" key="2">
    <source>
        <dbReference type="Pfam" id="PF13439"/>
    </source>
</evidence>
<keyword evidence="3" id="KW-0808">Transferase</keyword>
<feature type="domain" description="Glycosyltransferase subfamily 4-like N-terminal" evidence="2">
    <location>
        <begin position="13"/>
        <end position="165"/>
    </location>
</feature>
<dbReference type="Proteomes" id="UP000260793">
    <property type="component" value="Unassembled WGS sequence"/>
</dbReference>
<dbReference type="CDD" id="cd03812">
    <property type="entry name" value="GT4_CapH-like"/>
    <property type="match status" value="1"/>
</dbReference>
<dbReference type="InterPro" id="IPR050194">
    <property type="entry name" value="Glycosyltransferase_grp1"/>
</dbReference>
<dbReference type="InterPro" id="IPR028098">
    <property type="entry name" value="Glyco_trans_4-like_N"/>
</dbReference>
<dbReference type="RefSeq" id="WP_005610866.1">
    <property type="nucleotide sequence ID" value="NZ_CABKOA010000019.1"/>
</dbReference>
<evidence type="ECO:0000313" key="5">
    <source>
        <dbReference type="Proteomes" id="UP000260793"/>
    </source>
</evidence>
<evidence type="ECO:0000313" key="4">
    <source>
        <dbReference type="EMBL" id="RHF63131.1"/>
    </source>
</evidence>
<dbReference type="AlphaFoldDB" id="A0A3E4LZR9"/>
<accession>A0A3E4LZR9</accession>
<proteinExistence type="predicted"/>
<dbReference type="EMBL" id="QRHG01000002">
    <property type="protein sequence ID" value="RHF63131.1"/>
    <property type="molecule type" value="Genomic_DNA"/>
</dbReference>
<name>A0A3E4LZR9_9FIRM</name>
<dbReference type="GeneID" id="77334380"/>
<comment type="caution">
    <text evidence="3">The sequence shown here is derived from an EMBL/GenBank/DDBJ whole genome shotgun (WGS) entry which is preliminary data.</text>
</comment>
<dbReference type="EMBL" id="QSQN01000001">
    <property type="protein sequence ID" value="RGK42958.1"/>
    <property type="molecule type" value="Genomic_DNA"/>
</dbReference>
<dbReference type="SUPFAM" id="SSF53756">
    <property type="entry name" value="UDP-Glycosyltransferase/glycogen phosphorylase"/>
    <property type="match status" value="1"/>
</dbReference>
<organism evidence="3 5">
    <name type="scientific">[Ruminococcus] lactaris</name>
    <dbReference type="NCBI Taxonomy" id="46228"/>
    <lineage>
        <taxon>Bacteria</taxon>
        <taxon>Bacillati</taxon>
        <taxon>Bacillota</taxon>
        <taxon>Clostridia</taxon>
        <taxon>Lachnospirales</taxon>
        <taxon>Lachnospiraceae</taxon>
        <taxon>Mediterraneibacter</taxon>
    </lineage>
</organism>
<dbReference type="Gene3D" id="3.40.50.2000">
    <property type="entry name" value="Glycogen Phosphorylase B"/>
    <property type="match status" value="2"/>
</dbReference>
<dbReference type="PANTHER" id="PTHR45947">
    <property type="entry name" value="SULFOQUINOVOSYL TRANSFERASE SQD2"/>
    <property type="match status" value="1"/>
</dbReference>
<dbReference type="Pfam" id="PF13439">
    <property type="entry name" value="Glyco_transf_4"/>
    <property type="match status" value="1"/>
</dbReference>
<dbReference type="GO" id="GO:0016757">
    <property type="term" value="F:glycosyltransferase activity"/>
    <property type="evidence" value="ECO:0007669"/>
    <property type="project" value="TreeGrafter"/>
</dbReference>